<dbReference type="PROSITE" id="PS50234">
    <property type="entry name" value="VWFA"/>
    <property type="match status" value="1"/>
</dbReference>
<name>A0A7K1GKQ5_9FLAO</name>
<dbReference type="InterPro" id="IPR036465">
    <property type="entry name" value="vWFA_dom_sf"/>
</dbReference>
<keyword evidence="1" id="KW-1003">Cell membrane</keyword>
<organism evidence="7 8">
    <name type="scientific">Myroides pelagicus</name>
    <dbReference type="NCBI Taxonomy" id="270914"/>
    <lineage>
        <taxon>Bacteria</taxon>
        <taxon>Pseudomonadati</taxon>
        <taxon>Bacteroidota</taxon>
        <taxon>Flavobacteriia</taxon>
        <taxon>Flavobacteriales</taxon>
        <taxon>Flavobacteriaceae</taxon>
        <taxon>Myroides</taxon>
    </lineage>
</organism>
<reference evidence="7 8" key="1">
    <citation type="journal article" date="2006" name="Int. J. Syst. Evol. Microbiol.">
        <title>Myroides pelagicus sp. nov., isolated from seawater in Thailand.</title>
        <authorList>
            <person name="Yoon J."/>
            <person name="Maneerat S."/>
            <person name="Kawai F."/>
            <person name="Yokota A."/>
        </authorList>
    </citation>
    <scope>NUCLEOTIDE SEQUENCE [LARGE SCALE GENOMIC DNA]</scope>
    <source>
        <strain evidence="7 8">SM1T</strain>
    </source>
</reference>
<evidence type="ECO:0000256" key="1">
    <source>
        <dbReference type="ARBA" id="ARBA00022475"/>
    </source>
</evidence>
<dbReference type="AlphaFoldDB" id="A0A7K1GKQ5"/>
<dbReference type="PANTHER" id="PTHR22550:SF5">
    <property type="entry name" value="LEUCINE ZIPPER PROTEIN 4"/>
    <property type="match status" value="1"/>
</dbReference>
<dbReference type="EMBL" id="WMJY01000009">
    <property type="protein sequence ID" value="MTH29388.1"/>
    <property type="molecule type" value="Genomic_DNA"/>
</dbReference>
<keyword evidence="3 5" id="KW-1133">Transmembrane helix</keyword>
<sequence length="333" mass="37222">MTNVTFLNPELFWLLLLLPVLFYVWFKTKTKQRPTIKLSSIKGIKSIKSFRIKLLPLTIVLRLLAFAGLITALARPQIISVEHQVHSTHGIDIIMAMDISGSMLARDLQPNRLEALKHVASDFVQQRVNDRIGIVIYAAEAYTKTPATSDKPLILNALRSIKYRNDIEDGTAIGVGLGTAINRLKESPAKSKVIILLTDGVNNTGAIDPIMAAKIAEEYKVKVYTIGIGTNGLADSPVGIKANGEIVYEKIPVEIDEELMKEIAKMTGGKYFRATDTESLKSVYEEINTLEKTKIDEQKFVNTEEKFHLFALISFFLLSIEIVLRKTLFRGFI</sequence>
<dbReference type="CDD" id="cd01467">
    <property type="entry name" value="vWA_BatA_type"/>
    <property type="match status" value="1"/>
</dbReference>
<comment type="caution">
    <text evidence="7">The sequence shown here is derived from an EMBL/GenBank/DDBJ whole genome shotgun (WGS) entry which is preliminary data.</text>
</comment>
<dbReference type="SMART" id="SM00327">
    <property type="entry name" value="VWA"/>
    <property type="match status" value="1"/>
</dbReference>
<dbReference type="InterPro" id="IPR024163">
    <property type="entry name" value="Aerotolerance_reg_N"/>
</dbReference>
<keyword evidence="4 5" id="KW-0472">Membrane</keyword>
<feature type="transmembrane region" description="Helical" evidence="5">
    <location>
        <begin position="54"/>
        <end position="74"/>
    </location>
</feature>
<evidence type="ECO:0000256" key="2">
    <source>
        <dbReference type="ARBA" id="ARBA00022692"/>
    </source>
</evidence>
<dbReference type="InterPro" id="IPR050768">
    <property type="entry name" value="UPF0353/GerABKA_families"/>
</dbReference>
<protein>
    <submittedName>
        <fullName evidence="7">VWA domain-containing protein</fullName>
    </submittedName>
</protein>
<dbReference type="Pfam" id="PF07584">
    <property type="entry name" value="BatA"/>
    <property type="match status" value="1"/>
</dbReference>
<proteinExistence type="predicted"/>
<dbReference type="Pfam" id="PF00092">
    <property type="entry name" value="VWA"/>
    <property type="match status" value="1"/>
</dbReference>
<evidence type="ECO:0000256" key="4">
    <source>
        <dbReference type="ARBA" id="ARBA00023136"/>
    </source>
</evidence>
<dbReference type="InterPro" id="IPR033881">
    <property type="entry name" value="vWA_BatA_type"/>
</dbReference>
<keyword evidence="8" id="KW-1185">Reference proteome</keyword>
<accession>A0A7K1GKQ5</accession>
<evidence type="ECO:0000256" key="3">
    <source>
        <dbReference type="ARBA" id="ARBA00022989"/>
    </source>
</evidence>
<evidence type="ECO:0000313" key="8">
    <source>
        <dbReference type="Proteomes" id="UP000488936"/>
    </source>
</evidence>
<gene>
    <name evidence="7" type="ORF">GJV77_05555</name>
</gene>
<feature type="domain" description="VWFA" evidence="6">
    <location>
        <begin position="92"/>
        <end position="287"/>
    </location>
</feature>
<dbReference type="PANTHER" id="PTHR22550">
    <property type="entry name" value="SPORE GERMINATION PROTEIN"/>
    <property type="match status" value="1"/>
</dbReference>
<dbReference type="SUPFAM" id="SSF53300">
    <property type="entry name" value="vWA-like"/>
    <property type="match status" value="1"/>
</dbReference>
<keyword evidence="2 5" id="KW-0812">Transmembrane</keyword>
<dbReference type="Proteomes" id="UP000488936">
    <property type="component" value="Unassembled WGS sequence"/>
</dbReference>
<dbReference type="OrthoDB" id="6206554at2"/>
<dbReference type="InterPro" id="IPR002035">
    <property type="entry name" value="VWF_A"/>
</dbReference>
<dbReference type="Gene3D" id="3.40.50.410">
    <property type="entry name" value="von Willebrand factor, type A domain"/>
    <property type="match status" value="1"/>
</dbReference>
<evidence type="ECO:0000259" key="6">
    <source>
        <dbReference type="PROSITE" id="PS50234"/>
    </source>
</evidence>
<evidence type="ECO:0000256" key="5">
    <source>
        <dbReference type="SAM" id="Phobius"/>
    </source>
</evidence>
<evidence type="ECO:0000313" key="7">
    <source>
        <dbReference type="EMBL" id="MTH29388.1"/>
    </source>
</evidence>
<dbReference type="RefSeq" id="WP_155035379.1">
    <property type="nucleotide sequence ID" value="NZ_JBHTIG010000012.1"/>
</dbReference>
<feature type="transmembrane region" description="Helical" evidence="5">
    <location>
        <begin position="6"/>
        <end position="26"/>
    </location>
</feature>